<reference evidence="1" key="1">
    <citation type="submission" date="2014-11" db="EMBL/GenBank/DDBJ databases">
        <authorList>
            <person name="Amaro Gonzalez C."/>
        </authorList>
    </citation>
    <scope>NUCLEOTIDE SEQUENCE</scope>
</reference>
<accession>A0A0E9VET6</accession>
<protein>
    <submittedName>
        <fullName evidence="1">Uncharacterized protein</fullName>
    </submittedName>
</protein>
<dbReference type="EMBL" id="GBXM01032864">
    <property type="protein sequence ID" value="JAH75713.1"/>
    <property type="molecule type" value="Transcribed_RNA"/>
</dbReference>
<organism evidence="1">
    <name type="scientific">Anguilla anguilla</name>
    <name type="common">European freshwater eel</name>
    <name type="synonym">Muraena anguilla</name>
    <dbReference type="NCBI Taxonomy" id="7936"/>
    <lineage>
        <taxon>Eukaryota</taxon>
        <taxon>Metazoa</taxon>
        <taxon>Chordata</taxon>
        <taxon>Craniata</taxon>
        <taxon>Vertebrata</taxon>
        <taxon>Euteleostomi</taxon>
        <taxon>Actinopterygii</taxon>
        <taxon>Neopterygii</taxon>
        <taxon>Teleostei</taxon>
        <taxon>Anguilliformes</taxon>
        <taxon>Anguillidae</taxon>
        <taxon>Anguilla</taxon>
    </lineage>
</organism>
<dbReference type="AlphaFoldDB" id="A0A0E9VET6"/>
<name>A0A0E9VET6_ANGAN</name>
<proteinExistence type="predicted"/>
<sequence>MKQAAYIKHMLKASHTFIVYIVHKLHYVCKKQNETLFYRV</sequence>
<reference evidence="1" key="2">
    <citation type="journal article" date="2015" name="Fish Shellfish Immunol.">
        <title>Early steps in the European eel (Anguilla anguilla)-Vibrio vulnificus interaction in the gills: Role of the RtxA13 toxin.</title>
        <authorList>
            <person name="Callol A."/>
            <person name="Pajuelo D."/>
            <person name="Ebbesson L."/>
            <person name="Teles M."/>
            <person name="MacKenzie S."/>
            <person name="Amaro C."/>
        </authorList>
    </citation>
    <scope>NUCLEOTIDE SEQUENCE</scope>
</reference>
<evidence type="ECO:0000313" key="1">
    <source>
        <dbReference type="EMBL" id="JAH75713.1"/>
    </source>
</evidence>